<proteinExistence type="predicted"/>
<dbReference type="Proteomes" id="UP001234178">
    <property type="component" value="Unassembled WGS sequence"/>
</dbReference>
<sequence length="90" mass="9667">MYANDYLSSAPSVVEALSEATAVKAALANADLNLLLWISNSRITTEVPRDQPSSHPLAGGADEKVLGIVWNTNIDTLGFKVTDFPDTEFT</sequence>
<gene>
    <name evidence="1" type="ORF">OUZ56_012494</name>
</gene>
<reference evidence="1 2" key="1">
    <citation type="journal article" date="2023" name="Nucleic Acids Res.">
        <title>The hologenome of Daphnia magna reveals possible DNA methylation and microbiome-mediated evolution of the host genome.</title>
        <authorList>
            <person name="Chaturvedi A."/>
            <person name="Li X."/>
            <person name="Dhandapani V."/>
            <person name="Marshall H."/>
            <person name="Kissane S."/>
            <person name="Cuenca-Cambronero M."/>
            <person name="Asole G."/>
            <person name="Calvet F."/>
            <person name="Ruiz-Romero M."/>
            <person name="Marangio P."/>
            <person name="Guigo R."/>
            <person name="Rago D."/>
            <person name="Mirbahai L."/>
            <person name="Eastwood N."/>
            <person name="Colbourne J.K."/>
            <person name="Zhou J."/>
            <person name="Mallon E."/>
            <person name="Orsini L."/>
        </authorList>
    </citation>
    <scope>NUCLEOTIDE SEQUENCE [LARGE SCALE GENOMIC DNA]</scope>
    <source>
        <strain evidence="1">LRV0_1</strain>
    </source>
</reference>
<protein>
    <submittedName>
        <fullName evidence="1">Uncharacterized protein</fullName>
    </submittedName>
</protein>
<organism evidence="1 2">
    <name type="scientific">Daphnia magna</name>
    <dbReference type="NCBI Taxonomy" id="35525"/>
    <lineage>
        <taxon>Eukaryota</taxon>
        <taxon>Metazoa</taxon>
        <taxon>Ecdysozoa</taxon>
        <taxon>Arthropoda</taxon>
        <taxon>Crustacea</taxon>
        <taxon>Branchiopoda</taxon>
        <taxon>Diplostraca</taxon>
        <taxon>Cladocera</taxon>
        <taxon>Anomopoda</taxon>
        <taxon>Daphniidae</taxon>
        <taxon>Daphnia</taxon>
    </lineage>
</organism>
<evidence type="ECO:0000313" key="2">
    <source>
        <dbReference type="Proteomes" id="UP001234178"/>
    </source>
</evidence>
<accession>A0ABQ9Z369</accession>
<evidence type="ECO:0000313" key="1">
    <source>
        <dbReference type="EMBL" id="KAK4007334.1"/>
    </source>
</evidence>
<keyword evidence="2" id="KW-1185">Reference proteome</keyword>
<dbReference type="EMBL" id="JAOYFB010000002">
    <property type="protein sequence ID" value="KAK4007334.1"/>
    <property type="molecule type" value="Genomic_DNA"/>
</dbReference>
<name>A0ABQ9Z369_9CRUS</name>
<comment type="caution">
    <text evidence="1">The sequence shown here is derived from an EMBL/GenBank/DDBJ whole genome shotgun (WGS) entry which is preliminary data.</text>
</comment>